<comment type="caution">
    <text evidence="2">The sequence shown here is derived from an EMBL/GenBank/DDBJ whole genome shotgun (WGS) entry which is preliminary data.</text>
</comment>
<proteinExistence type="predicted"/>
<keyword evidence="3" id="KW-1185">Reference proteome</keyword>
<accession>A0A811RJ02</accession>
<dbReference type="EMBL" id="CAJGYO010000015">
    <property type="protein sequence ID" value="CAD6269979.1"/>
    <property type="molecule type" value="Genomic_DNA"/>
</dbReference>
<feature type="compositionally biased region" description="Gly residues" evidence="1">
    <location>
        <begin position="7"/>
        <end position="21"/>
    </location>
</feature>
<gene>
    <name evidence="2" type="ORF">NCGR_LOCUS53275</name>
</gene>
<sequence length="123" mass="12161">MDACDLAGGGGLEDGGAGGIPARGMRGRVGFQREAGAASTAGTGSPREADASGAGVAARPGAGTARMTSAAGAGTARMAGADRALSSHEWPMRPRRASHASLARPGRPAVQGEFTLVFHSKVF</sequence>
<dbReference type="Proteomes" id="UP000604825">
    <property type="component" value="Unassembled WGS sequence"/>
</dbReference>
<feature type="compositionally biased region" description="Low complexity" evidence="1">
    <location>
        <begin position="35"/>
        <end position="45"/>
    </location>
</feature>
<evidence type="ECO:0000313" key="3">
    <source>
        <dbReference type="Proteomes" id="UP000604825"/>
    </source>
</evidence>
<name>A0A811RJ02_9POAL</name>
<dbReference type="AlphaFoldDB" id="A0A811RJ02"/>
<feature type="region of interest" description="Disordered" evidence="1">
    <location>
        <begin position="1"/>
        <end position="106"/>
    </location>
</feature>
<feature type="compositionally biased region" description="Low complexity" evidence="1">
    <location>
        <begin position="61"/>
        <end position="84"/>
    </location>
</feature>
<evidence type="ECO:0000256" key="1">
    <source>
        <dbReference type="SAM" id="MobiDB-lite"/>
    </source>
</evidence>
<protein>
    <submittedName>
        <fullName evidence="2">Uncharacterized protein</fullName>
    </submittedName>
</protein>
<evidence type="ECO:0000313" key="2">
    <source>
        <dbReference type="EMBL" id="CAD6269979.1"/>
    </source>
</evidence>
<organism evidence="2 3">
    <name type="scientific">Miscanthus lutarioriparius</name>
    <dbReference type="NCBI Taxonomy" id="422564"/>
    <lineage>
        <taxon>Eukaryota</taxon>
        <taxon>Viridiplantae</taxon>
        <taxon>Streptophyta</taxon>
        <taxon>Embryophyta</taxon>
        <taxon>Tracheophyta</taxon>
        <taxon>Spermatophyta</taxon>
        <taxon>Magnoliopsida</taxon>
        <taxon>Liliopsida</taxon>
        <taxon>Poales</taxon>
        <taxon>Poaceae</taxon>
        <taxon>PACMAD clade</taxon>
        <taxon>Panicoideae</taxon>
        <taxon>Andropogonodae</taxon>
        <taxon>Andropogoneae</taxon>
        <taxon>Saccharinae</taxon>
        <taxon>Miscanthus</taxon>
    </lineage>
</organism>
<reference evidence="2" key="1">
    <citation type="submission" date="2020-10" db="EMBL/GenBank/DDBJ databases">
        <authorList>
            <person name="Han B."/>
            <person name="Lu T."/>
            <person name="Zhao Q."/>
            <person name="Huang X."/>
            <person name="Zhao Y."/>
        </authorList>
    </citation>
    <scope>NUCLEOTIDE SEQUENCE</scope>
</reference>